<dbReference type="HOGENOM" id="CLU_1683530_0_0_9"/>
<dbReference type="Proteomes" id="UP000000370">
    <property type="component" value="Chromosome"/>
</dbReference>
<organism evidence="2 3">
    <name type="scientific">Lachnoclostridium phytofermentans (strain ATCC 700394 / DSM 18823 / ISDg)</name>
    <name type="common">Clostridium phytofermentans</name>
    <dbReference type="NCBI Taxonomy" id="357809"/>
    <lineage>
        <taxon>Bacteria</taxon>
        <taxon>Bacillati</taxon>
        <taxon>Bacillota</taxon>
        <taxon>Clostridia</taxon>
        <taxon>Lachnospirales</taxon>
        <taxon>Lachnospiraceae</taxon>
    </lineage>
</organism>
<name>A9KMA8_LACP7</name>
<gene>
    <name evidence="2" type="ordered locus">Cphy_2501</name>
</gene>
<reference evidence="3" key="1">
    <citation type="submission" date="2007-11" db="EMBL/GenBank/DDBJ databases">
        <title>Complete genome sequence of Clostridium phytofermentans ISDg.</title>
        <authorList>
            <person name="Leschine S.B."/>
            <person name="Warnick T.A."/>
            <person name="Blanchard J.L."/>
            <person name="Schnell D.J."/>
            <person name="Petit E.L."/>
            <person name="LaTouf W.G."/>
            <person name="Copeland A."/>
            <person name="Lucas S."/>
            <person name="Lapidus A."/>
            <person name="Barry K."/>
            <person name="Glavina del Rio T."/>
            <person name="Dalin E."/>
            <person name="Tice H."/>
            <person name="Pitluck S."/>
            <person name="Kiss H."/>
            <person name="Brettin T."/>
            <person name="Bruce D."/>
            <person name="Detter J.C."/>
            <person name="Han C."/>
            <person name="Kuske C."/>
            <person name="Schmutz J."/>
            <person name="Larimer F."/>
            <person name="Land M."/>
            <person name="Hauser L."/>
            <person name="Kyrpides N."/>
            <person name="Kim E.A."/>
            <person name="Richardson P."/>
        </authorList>
    </citation>
    <scope>NUCLEOTIDE SEQUENCE [LARGE SCALE GENOMIC DNA]</scope>
    <source>
        <strain evidence="3">ATCC 700394 / DSM 18823 / ISDg</strain>
    </source>
</reference>
<evidence type="ECO:0000313" key="2">
    <source>
        <dbReference type="EMBL" id="ABX42862.1"/>
    </source>
</evidence>
<dbReference type="KEGG" id="cpy:Cphy_2501"/>
<keyword evidence="1" id="KW-0472">Membrane</keyword>
<feature type="transmembrane region" description="Helical" evidence="1">
    <location>
        <begin position="119"/>
        <end position="140"/>
    </location>
</feature>
<dbReference type="EMBL" id="CP000885">
    <property type="protein sequence ID" value="ABX42862.1"/>
    <property type="molecule type" value="Genomic_DNA"/>
</dbReference>
<keyword evidence="3" id="KW-1185">Reference proteome</keyword>
<keyword evidence="1" id="KW-1133">Transmembrane helix</keyword>
<feature type="transmembrane region" description="Helical" evidence="1">
    <location>
        <begin position="5"/>
        <end position="25"/>
    </location>
</feature>
<dbReference type="AlphaFoldDB" id="A9KMA8"/>
<evidence type="ECO:0000256" key="1">
    <source>
        <dbReference type="SAM" id="Phobius"/>
    </source>
</evidence>
<sequence>MRYRIVYLILSIMFLITTISLVITYRKSLFSDVNINGATIIDFRVTNEVNTDNLKDIIQKITNINNENIKINQKGEILTITFRYVENETEEIIDTFHKEFGNYLAFKGYSSIENLTTYYVMYIIYIAISLFVLLNTGLIIKNSISIYKNSKITVIS</sequence>
<keyword evidence="1" id="KW-0812">Transmembrane</keyword>
<proteinExistence type="predicted"/>
<dbReference type="RefSeq" id="WP_012200515.1">
    <property type="nucleotide sequence ID" value="NC_010001.1"/>
</dbReference>
<protein>
    <submittedName>
        <fullName evidence="2">Uncharacterized protein</fullName>
    </submittedName>
</protein>
<accession>A9KMA8</accession>
<evidence type="ECO:0000313" key="3">
    <source>
        <dbReference type="Proteomes" id="UP000000370"/>
    </source>
</evidence>